<dbReference type="InterPro" id="IPR036514">
    <property type="entry name" value="SGNH_hydro_sf"/>
</dbReference>
<dbReference type="Proteomes" id="UP000001067">
    <property type="component" value="Unassembled WGS sequence"/>
</dbReference>
<evidence type="ECO:0000256" key="1">
    <source>
        <dbReference type="SAM" id="SignalP"/>
    </source>
</evidence>
<name>E3RHX5_PYRTT</name>
<reference evidence="3 4" key="1">
    <citation type="journal article" date="2010" name="Genome Biol.">
        <title>A first genome assembly of the barley fungal pathogen Pyrenophora teres f. teres.</title>
        <authorList>
            <person name="Ellwood S.R."/>
            <person name="Liu Z."/>
            <person name="Syme R.A."/>
            <person name="Lai Z."/>
            <person name="Hane J.K."/>
            <person name="Keiper F."/>
            <person name="Moffat C.S."/>
            <person name="Oliver R.P."/>
            <person name="Friesen T.L."/>
        </authorList>
    </citation>
    <scope>NUCLEOTIDE SEQUENCE [LARGE SCALE GENOMIC DNA]</scope>
    <source>
        <strain evidence="3 4">0-1</strain>
    </source>
</reference>
<dbReference type="HOGENOM" id="CLU_029872_0_1_1"/>
<dbReference type="SUPFAM" id="SSF52266">
    <property type="entry name" value="SGNH hydrolase"/>
    <property type="match status" value="1"/>
</dbReference>
<keyword evidence="1" id="KW-0732">Signal</keyword>
<accession>E3RHX5</accession>
<dbReference type="CDD" id="cd01830">
    <property type="entry name" value="XynE_like"/>
    <property type="match status" value="1"/>
</dbReference>
<dbReference type="PANTHER" id="PTHR43784:SF2">
    <property type="entry name" value="GDSL-LIKE LIPASE_ACYLHYDROLASE, PUTATIVE (AFU_ORTHOLOGUE AFUA_2G00820)-RELATED"/>
    <property type="match status" value="1"/>
</dbReference>
<dbReference type="EMBL" id="GL533178">
    <property type="protein sequence ID" value="EFQ94683.1"/>
    <property type="molecule type" value="Genomic_DNA"/>
</dbReference>
<gene>
    <name evidence="3" type="ORF">PTT_07556</name>
</gene>
<evidence type="ECO:0000313" key="4">
    <source>
        <dbReference type="Proteomes" id="UP000001067"/>
    </source>
</evidence>
<evidence type="ECO:0000313" key="3">
    <source>
        <dbReference type="EMBL" id="EFQ94683.1"/>
    </source>
</evidence>
<sequence length="409" mass="43331">MFPQSILTVAFLSLTLLSPLASSRAIEEVEKRQDGSHWINTWTSMPQLVERGNMPPAPFSSGGVLRDATLRQTFQISVGAPKIKITISNTFGGAAGVSGIQASPRVAITVGGKSSFTVPKGQVVTSDEITFEVKPQSVITVSLYSQQGQSGSSITGHPGSRTTSWLVSGNKANATSFSGTSCVHWYFISAVQALVPTTTNSLITLGDSITDGRGSDDNKNNRWPDLLFSRLQTRNYTNIAINNEAAGGNAVLGGGLGPPLLTRYMRDALLQPGAKYIMIFEGVNDIGPATNSASVQKLVGDRLIAAFTQIAADAKKAGFQTIGATITPFGNNAGYSGAEKEKTRLRVNEWILAKGNGSYDYVVDFAGMLAAKGQKNVLDQRFDGGDGLHPNVAGYQAMADGFPLDIFKA</sequence>
<dbReference type="InterPro" id="IPR013830">
    <property type="entry name" value="SGNH_hydro"/>
</dbReference>
<feature type="chain" id="PRO_5003180471" description="SGNH hydrolase-type esterase domain-containing protein" evidence="1">
    <location>
        <begin position="26"/>
        <end position="409"/>
    </location>
</feature>
<dbReference type="PANTHER" id="PTHR43784">
    <property type="entry name" value="GDSL-LIKE LIPASE/ACYLHYDROLASE, PUTATIVE (AFU_ORTHOLOGUE AFUA_2G00820)-RELATED"/>
    <property type="match status" value="1"/>
</dbReference>
<dbReference type="OrthoDB" id="10071171at2759"/>
<dbReference type="AlphaFoldDB" id="E3RHX5"/>
<evidence type="ECO:0000259" key="2">
    <source>
        <dbReference type="Pfam" id="PF13472"/>
    </source>
</evidence>
<dbReference type="STRING" id="861557.E3RHX5"/>
<dbReference type="Gene3D" id="3.40.50.1110">
    <property type="entry name" value="SGNH hydrolase"/>
    <property type="match status" value="1"/>
</dbReference>
<dbReference type="eggNOG" id="ENOG502SI1A">
    <property type="taxonomic scope" value="Eukaryota"/>
</dbReference>
<keyword evidence="4" id="KW-1185">Reference proteome</keyword>
<dbReference type="KEGG" id="pte:PTT_07556"/>
<feature type="signal peptide" evidence="1">
    <location>
        <begin position="1"/>
        <end position="25"/>
    </location>
</feature>
<protein>
    <recommendedName>
        <fullName evidence="2">SGNH hydrolase-type esterase domain-containing protein</fullName>
    </recommendedName>
</protein>
<feature type="domain" description="SGNH hydrolase-type esterase" evidence="2">
    <location>
        <begin position="205"/>
        <end position="397"/>
    </location>
</feature>
<organism evidence="4">
    <name type="scientific">Pyrenophora teres f. teres (strain 0-1)</name>
    <name type="common">Barley net blotch fungus</name>
    <name type="synonym">Drechslera teres f. teres</name>
    <dbReference type="NCBI Taxonomy" id="861557"/>
    <lineage>
        <taxon>Eukaryota</taxon>
        <taxon>Fungi</taxon>
        <taxon>Dikarya</taxon>
        <taxon>Ascomycota</taxon>
        <taxon>Pezizomycotina</taxon>
        <taxon>Dothideomycetes</taxon>
        <taxon>Pleosporomycetidae</taxon>
        <taxon>Pleosporales</taxon>
        <taxon>Pleosporineae</taxon>
        <taxon>Pleosporaceae</taxon>
        <taxon>Pyrenophora</taxon>
    </lineage>
</organism>
<dbReference type="InterPro" id="IPR053140">
    <property type="entry name" value="GDSL_Rv0518-like"/>
</dbReference>
<dbReference type="Pfam" id="PF13472">
    <property type="entry name" value="Lipase_GDSL_2"/>
    <property type="match status" value="1"/>
</dbReference>
<proteinExistence type="predicted"/>